<feature type="short sequence motif" description="DGA/G" evidence="4">
    <location>
        <begin position="220"/>
        <end position="222"/>
    </location>
</feature>
<dbReference type="PROSITE" id="PS51635">
    <property type="entry name" value="PNPLA"/>
    <property type="match status" value="1"/>
</dbReference>
<dbReference type="Proteomes" id="UP001431784">
    <property type="component" value="Unassembled WGS sequence"/>
</dbReference>
<comment type="caution">
    <text evidence="4">Lacks conserved residue(s) required for the propagation of feature annotation.</text>
</comment>
<feature type="active site" description="Nucleophile" evidence="4">
    <location>
        <position position="53"/>
    </location>
</feature>
<dbReference type="SUPFAM" id="SSF52151">
    <property type="entry name" value="FabD/lysophospholipase-like"/>
    <property type="match status" value="1"/>
</dbReference>
<dbReference type="PANTHER" id="PTHR14226:SF78">
    <property type="entry name" value="SLR0060 PROTEIN"/>
    <property type="match status" value="1"/>
</dbReference>
<comment type="caution">
    <text evidence="6">The sequence shown here is derived from an EMBL/GenBank/DDBJ whole genome shotgun (WGS) entry which is preliminary data.</text>
</comment>
<evidence type="ECO:0000256" key="3">
    <source>
        <dbReference type="ARBA" id="ARBA00023098"/>
    </source>
</evidence>
<accession>A0ABT5TBN3</accession>
<evidence type="ECO:0000256" key="4">
    <source>
        <dbReference type="PROSITE-ProRule" id="PRU01161"/>
    </source>
</evidence>
<dbReference type="RefSeq" id="WP_274352263.1">
    <property type="nucleotide sequence ID" value="NZ_JAQZSM010000008.1"/>
</dbReference>
<gene>
    <name evidence="6" type="ORF">PUT78_10745</name>
</gene>
<proteinExistence type="predicted"/>
<keyword evidence="1 4" id="KW-0378">Hydrolase</keyword>
<keyword evidence="3 4" id="KW-0443">Lipid metabolism</keyword>
<evidence type="ECO:0000256" key="1">
    <source>
        <dbReference type="ARBA" id="ARBA00022801"/>
    </source>
</evidence>
<keyword evidence="7" id="KW-1185">Reference proteome</keyword>
<name>A0ABT5TBN3_9RHOB</name>
<dbReference type="InterPro" id="IPR016035">
    <property type="entry name" value="Acyl_Trfase/lysoPLipase"/>
</dbReference>
<evidence type="ECO:0000313" key="6">
    <source>
        <dbReference type="EMBL" id="MDD7971582.1"/>
    </source>
</evidence>
<reference evidence="6" key="1">
    <citation type="submission" date="2023-02" db="EMBL/GenBank/DDBJ databases">
        <title>Description of Roseinatronobacter alkalisoli sp. nov., an alkaliphilic bacerium isolated from soda soil.</title>
        <authorList>
            <person name="Wei W."/>
        </authorList>
    </citation>
    <scope>NUCLEOTIDE SEQUENCE</scope>
    <source>
        <strain evidence="6">HJB301</strain>
    </source>
</reference>
<evidence type="ECO:0000313" key="7">
    <source>
        <dbReference type="Proteomes" id="UP001431784"/>
    </source>
</evidence>
<dbReference type="PANTHER" id="PTHR14226">
    <property type="entry name" value="NEUROPATHY TARGET ESTERASE/SWISS CHEESE D.MELANOGASTER"/>
    <property type="match status" value="1"/>
</dbReference>
<feature type="domain" description="PNPLA" evidence="5">
    <location>
        <begin position="18"/>
        <end position="233"/>
    </location>
</feature>
<organism evidence="6 7">
    <name type="scientific">Roseinatronobacter alkalisoli</name>
    <dbReference type="NCBI Taxonomy" id="3028235"/>
    <lineage>
        <taxon>Bacteria</taxon>
        <taxon>Pseudomonadati</taxon>
        <taxon>Pseudomonadota</taxon>
        <taxon>Alphaproteobacteria</taxon>
        <taxon>Rhodobacterales</taxon>
        <taxon>Paracoccaceae</taxon>
        <taxon>Roseinatronobacter</taxon>
    </lineage>
</organism>
<sequence>MDPVELERTTDRNAPALALSGGGFRATLYHCGALIRLNELGLLAQMGRIAAVSGGSITAARLAIAWDDMTLVNDRFTNLDSHVIAPLRNFCSRGIDISAGVIGALNPFTSAGARLAKAYETLLDKRTLQDLPDAPDFVFKATNLQTGRAVRFQKRYMADYMIGCIFNPDLPLSTVVAASSAFPPVLSPVRIKLKPSAWTNLTGASHFSDNNYKRELRLTDGGAYDNMALESVDDFNPVIVSDAGKPFSVTETASGLWPKQLSRILSISTDQARSLRRRLLYTACVSEGRAFAISQIDCGIADRPAEQKIAFSAEMIAHLAGIRTRLNRFSVAEQDNLINWGWLSMDVLARSYLPQARNAPAPTALPLPVHPV</sequence>
<evidence type="ECO:0000256" key="2">
    <source>
        <dbReference type="ARBA" id="ARBA00022963"/>
    </source>
</evidence>
<dbReference type="EMBL" id="JAQZSM010000008">
    <property type="protein sequence ID" value="MDD7971582.1"/>
    <property type="molecule type" value="Genomic_DNA"/>
</dbReference>
<protein>
    <submittedName>
        <fullName evidence="6">Patatin-like phospholipase family protein</fullName>
    </submittedName>
</protein>
<dbReference type="Gene3D" id="3.40.1090.10">
    <property type="entry name" value="Cytosolic phospholipase A2 catalytic domain"/>
    <property type="match status" value="2"/>
</dbReference>
<feature type="active site" description="Proton acceptor" evidence="4">
    <location>
        <position position="220"/>
    </location>
</feature>
<dbReference type="InterPro" id="IPR002641">
    <property type="entry name" value="PNPLA_dom"/>
</dbReference>
<dbReference type="Pfam" id="PF01734">
    <property type="entry name" value="Patatin"/>
    <property type="match status" value="1"/>
</dbReference>
<keyword evidence="2 4" id="KW-0442">Lipid degradation</keyword>
<evidence type="ECO:0000259" key="5">
    <source>
        <dbReference type="PROSITE" id="PS51635"/>
    </source>
</evidence>
<dbReference type="InterPro" id="IPR050301">
    <property type="entry name" value="NTE"/>
</dbReference>